<dbReference type="Proteomes" id="UP000050398">
    <property type="component" value="Unassembled WGS sequence"/>
</dbReference>
<dbReference type="GO" id="GO:0042803">
    <property type="term" value="F:protein homodimerization activity"/>
    <property type="evidence" value="ECO:0007669"/>
    <property type="project" value="InterPro"/>
</dbReference>
<evidence type="ECO:0000256" key="1">
    <source>
        <dbReference type="ARBA" id="ARBA00023186"/>
    </source>
</evidence>
<name>A0A0P6WP10_9BACI</name>
<evidence type="ECO:0000256" key="2">
    <source>
        <dbReference type="SAM" id="Coils"/>
    </source>
</evidence>
<evidence type="ECO:0000313" key="4">
    <source>
        <dbReference type="EMBL" id="KPL59238.1"/>
    </source>
</evidence>
<evidence type="ECO:0000256" key="3">
    <source>
        <dbReference type="SAM" id="MobiDB-lite"/>
    </source>
</evidence>
<dbReference type="GO" id="GO:0006457">
    <property type="term" value="P:protein folding"/>
    <property type="evidence" value="ECO:0007669"/>
    <property type="project" value="InterPro"/>
</dbReference>
<feature type="coiled-coil region" evidence="2">
    <location>
        <begin position="202"/>
        <end position="229"/>
    </location>
</feature>
<comment type="caution">
    <text evidence="4">The sequence shown here is derived from an EMBL/GenBank/DDBJ whole genome shotgun (WGS) entry which is preliminary data.</text>
</comment>
<dbReference type="InterPro" id="IPR009012">
    <property type="entry name" value="GrpE_head"/>
</dbReference>
<keyword evidence="1" id="KW-0143">Chaperone</keyword>
<dbReference type="EMBL" id="LIXZ01000008">
    <property type="protein sequence ID" value="KPL59238.1"/>
    <property type="molecule type" value="Genomic_DNA"/>
</dbReference>
<organism evidence="4 5">
    <name type="scientific">Rossellomorea vietnamensis</name>
    <dbReference type="NCBI Taxonomy" id="218284"/>
    <lineage>
        <taxon>Bacteria</taxon>
        <taxon>Bacillati</taxon>
        <taxon>Bacillota</taxon>
        <taxon>Bacilli</taxon>
        <taxon>Bacillales</taxon>
        <taxon>Bacillaceae</taxon>
        <taxon>Rossellomorea</taxon>
    </lineage>
</organism>
<dbReference type="AlphaFoldDB" id="A0A0P6WP10"/>
<dbReference type="SUPFAM" id="SSF51064">
    <property type="entry name" value="Head domain of nucleotide exchange factor GrpE"/>
    <property type="match status" value="1"/>
</dbReference>
<dbReference type="GO" id="GO:0000774">
    <property type="term" value="F:adenyl-nucleotide exchange factor activity"/>
    <property type="evidence" value="ECO:0007669"/>
    <property type="project" value="InterPro"/>
</dbReference>
<dbReference type="GO" id="GO:0051087">
    <property type="term" value="F:protein-folding chaperone binding"/>
    <property type="evidence" value="ECO:0007669"/>
    <property type="project" value="InterPro"/>
</dbReference>
<feature type="compositionally biased region" description="Acidic residues" evidence="3">
    <location>
        <begin position="143"/>
        <end position="153"/>
    </location>
</feature>
<proteinExistence type="predicted"/>
<dbReference type="RefSeq" id="WP_060672730.1">
    <property type="nucleotide sequence ID" value="NZ_LIXZ01000008.1"/>
</dbReference>
<sequence>MTVSNEEYRKTLKRFGDTQVQFRKKTDQMNHWKTCFKELEGDVTNLMSFFEQKYEESVVGEEFGEDMKEKLENRRDGIRLSVKSSSRLLRRLNPDKPLETETAEFITDEAIKERLSSTSVISEETQIESIDEFKQPQLSESDMTSEEPVDVEVGEASPSETEASLVKGESEGSSDSNDNQDFSIVQEGGEYQANVFLLNEAIDNNIQILDQLEEDIQSAEKRFLSFIEKGVAPVLDGLYSGDKYGKELLEHLNAEDSVDTSKVAEWLEIYPTLMKEIKRLFDAFSIEYFQPDIGDPFNEEKHEPIGVVEDQEFKDEQIKEVVRYGLTFEKSAFDIRPAQVIVVRNKQAAEQRGIEDEV</sequence>
<feature type="compositionally biased region" description="Polar residues" evidence="3">
    <location>
        <begin position="171"/>
        <end position="182"/>
    </location>
</feature>
<evidence type="ECO:0008006" key="6">
    <source>
        <dbReference type="Google" id="ProtNLM"/>
    </source>
</evidence>
<accession>A0A0P6WP10</accession>
<reference evidence="4 5" key="1">
    <citation type="submission" date="2015-08" db="EMBL/GenBank/DDBJ databases">
        <title>Draft Genome Sequence of Bacillus vietnamensis UCD-SED5.</title>
        <authorList>
            <person name="Lee R.D."/>
            <person name="Jospin G."/>
            <person name="Lang J.M."/>
            <person name="Coil D.A."/>
            <person name="Eisen J.A."/>
        </authorList>
    </citation>
    <scope>NUCLEOTIDE SEQUENCE [LARGE SCALE GENOMIC DNA]</scope>
    <source>
        <strain evidence="4 5">UCD-SED5</strain>
    </source>
</reference>
<dbReference type="Pfam" id="PF01025">
    <property type="entry name" value="GrpE"/>
    <property type="match status" value="1"/>
</dbReference>
<dbReference type="InterPro" id="IPR000740">
    <property type="entry name" value="GrpE"/>
</dbReference>
<evidence type="ECO:0000313" key="5">
    <source>
        <dbReference type="Proteomes" id="UP000050398"/>
    </source>
</evidence>
<feature type="region of interest" description="Disordered" evidence="3">
    <location>
        <begin position="117"/>
        <end position="182"/>
    </location>
</feature>
<gene>
    <name evidence="4" type="ORF">AM506_11970</name>
</gene>
<dbReference type="Gene3D" id="2.30.22.10">
    <property type="entry name" value="Head domain of nucleotide exchange factor GrpE"/>
    <property type="match status" value="1"/>
</dbReference>
<keyword evidence="2" id="KW-0175">Coiled coil</keyword>
<dbReference type="PATRIC" id="fig|218284.4.peg.4096"/>
<dbReference type="OrthoDB" id="2829865at2"/>
<protein>
    <recommendedName>
        <fullName evidence="6">GrpE protein homolog</fullName>
    </recommendedName>
</protein>